<name>A0A812C746_ACAPH</name>
<dbReference type="AlphaFoldDB" id="A0A812C746"/>
<protein>
    <submittedName>
        <fullName evidence="2">ZDHHC9_14_18</fullName>
        <ecNumber evidence="2">2.3.1.225</ecNumber>
    </submittedName>
</protein>
<evidence type="ECO:0000256" key="1">
    <source>
        <dbReference type="SAM" id="Phobius"/>
    </source>
</evidence>
<organism evidence="2 3">
    <name type="scientific">Acanthosepion pharaonis</name>
    <name type="common">Pharaoh cuttlefish</name>
    <name type="synonym">Sepia pharaonis</name>
    <dbReference type="NCBI Taxonomy" id="158019"/>
    <lineage>
        <taxon>Eukaryota</taxon>
        <taxon>Metazoa</taxon>
        <taxon>Spiralia</taxon>
        <taxon>Lophotrochozoa</taxon>
        <taxon>Mollusca</taxon>
        <taxon>Cephalopoda</taxon>
        <taxon>Coleoidea</taxon>
        <taxon>Decapodiformes</taxon>
        <taxon>Sepiida</taxon>
        <taxon>Sepiina</taxon>
        <taxon>Sepiidae</taxon>
        <taxon>Acanthosepion</taxon>
    </lineage>
</organism>
<dbReference type="EMBL" id="CAHIKZ030001353">
    <property type="protein sequence ID" value="CAE1260919.1"/>
    <property type="molecule type" value="Genomic_DNA"/>
</dbReference>
<proteinExistence type="predicted"/>
<reference evidence="2" key="1">
    <citation type="submission" date="2021-01" db="EMBL/GenBank/DDBJ databases">
        <authorList>
            <person name="Li R."/>
            <person name="Bekaert M."/>
        </authorList>
    </citation>
    <scope>NUCLEOTIDE SEQUENCE</scope>
    <source>
        <strain evidence="2">Farmed</strain>
    </source>
</reference>
<keyword evidence="1" id="KW-1133">Transmembrane helix</keyword>
<feature type="transmembrane region" description="Helical" evidence="1">
    <location>
        <begin position="157"/>
        <end position="179"/>
    </location>
</feature>
<feature type="transmembrane region" description="Helical" evidence="1">
    <location>
        <begin position="23"/>
        <end position="44"/>
    </location>
</feature>
<gene>
    <name evidence="2" type="ORF">SPHA_32455</name>
</gene>
<evidence type="ECO:0000313" key="3">
    <source>
        <dbReference type="Proteomes" id="UP000597762"/>
    </source>
</evidence>
<feature type="transmembrane region" description="Helical" evidence="1">
    <location>
        <begin position="103"/>
        <end position="122"/>
    </location>
</feature>
<dbReference type="GO" id="GO:0019706">
    <property type="term" value="F:protein-cysteine S-palmitoyltransferase activity"/>
    <property type="evidence" value="ECO:0007669"/>
    <property type="project" value="UniProtKB-EC"/>
</dbReference>
<comment type="caution">
    <text evidence="2">The sequence shown here is derived from an EMBL/GenBank/DDBJ whole genome shotgun (WGS) entry which is preliminary data.</text>
</comment>
<dbReference type="Proteomes" id="UP000597762">
    <property type="component" value="Unassembled WGS sequence"/>
</dbReference>
<keyword evidence="1" id="KW-0472">Membrane</keyword>
<keyword evidence="2" id="KW-0012">Acyltransferase</keyword>
<keyword evidence="3" id="KW-1185">Reference proteome</keyword>
<feature type="transmembrane region" description="Helical" evidence="1">
    <location>
        <begin position="128"/>
        <end position="150"/>
    </location>
</feature>
<feature type="transmembrane region" description="Helical" evidence="1">
    <location>
        <begin position="185"/>
        <end position="208"/>
    </location>
</feature>
<accession>A0A812C746</accession>
<evidence type="ECO:0000313" key="2">
    <source>
        <dbReference type="EMBL" id="CAE1260919.1"/>
    </source>
</evidence>
<keyword evidence="2" id="KW-0808">Transferase</keyword>
<keyword evidence="1" id="KW-0812">Transmembrane</keyword>
<dbReference type="EC" id="2.3.1.225" evidence="2"/>
<feature type="transmembrane region" description="Helical" evidence="1">
    <location>
        <begin position="51"/>
        <end position="70"/>
    </location>
</feature>
<sequence>MTHHFKFTICPWLGPCYGGPPTLVAFVFLKTLLSCFLTHLLCFLQSVSLSFFLSILSLCNSFFLTVFLSTPLHFPLSQYVCFFPISWYFFFSLSLFLSLSLNFLSTPLCIFVLFPFSFSQYFSPPPSSLLACFLFSTLSLLACLCFFSVLSSTSLTFLSDFFIVSFLSLNMFLAQHFLSFFLPPFFFPLFIYFIYFLTLVFFSLISFFPILNSSFFLSLLFHHFLISFFTNLNLPDCVSVSFILSLCTKIISNSPHCFSFLYFFSKCIIIPPP</sequence>